<dbReference type="SUPFAM" id="SSF55729">
    <property type="entry name" value="Acyl-CoA N-acyltransferases (Nat)"/>
    <property type="match status" value="1"/>
</dbReference>
<reference evidence="1" key="1">
    <citation type="submission" date="2022-10" db="EMBL/GenBank/DDBJ databases">
        <authorList>
            <person name="Yu W.X."/>
        </authorList>
    </citation>
    <scope>NUCLEOTIDE SEQUENCE</scope>
    <source>
        <strain evidence="1">AAT</strain>
    </source>
</reference>
<organism evidence="1 2">
    <name type="scientific">Plebeiibacterium sediminum</name>
    <dbReference type="NCBI Taxonomy" id="2992112"/>
    <lineage>
        <taxon>Bacteria</taxon>
        <taxon>Pseudomonadati</taxon>
        <taxon>Bacteroidota</taxon>
        <taxon>Bacteroidia</taxon>
        <taxon>Marinilabiliales</taxon>
        <taxon>Marinilabiliaceae</taxon>
        <taxon>Plebeiibacterium</taxon>
    </lineage>
</organism>
<dbReference type="Proteomes" id="UP001209229">
    <property type="component" value="Unassembled WGS sequence"/>
</dbReference>
<accession>A0AAE3M0T6</accession>
<dbReference type="Gene3D" id="3.40.630.30">
    <property type="match status" value="1"/>
</dbReference>
<dbReference type="PANTHER" id="PTHR41368">
    <property type="entry name" value="PROTEIN YGHO"/>
    <property type="match status" value="1"/>
</dbReference>
<name>A0AAE3M0T6_9BACT</name>
<evidence type="ECO:0000313" key="2">
    <source>
        <dbReference type="Proteomes" id="UP001209229"/>
    </source>
</evidence>
<comment type="caution">
    <text evidence="1">The sequence shown here is derived from an EMBL/GenBank/DDBJ whole genome shotgun (WGS) entry which is preliminary data.</text>
</comment>
<protein>
    <submittedName>
        <fullName evidence="1">GNAT family N-acetyltransferase</fullName>
    </submittedName>
</protein>
<keyword evidence="2" id="KW-1185">Reference proteome</keyword>
<dbReference type="InterPro" id="IPR016181">
    <property type="entry name" value="Acyl_CoA_acyltransferase"/>
</dbReference>
<dbReference type="AlphaFoldDB" id="A0AAE3M0T6"/>
<dbReference type="RefSeq" id="WP_301188525.1">
    <property type="nucleotide sequence ID" value="NZ_JAPDPJ010000001.1"/>
</dbReference>
<dbReference type="PANTHER" id="PTHR41368:SF1">
    <property type="entry name" value="PROTEIN YGHO"/>
    <property type="match status" value="1"/>
</dbReference>
<dbReference type="EMBL" id="JAPDPJ010000001">
    <property type="protein sequence ID" value="MCW3784954.1"/>
    <property type="molecule type" value="Genomic_DNA"/>
</dbReference>
<gene>
    <name evidence="1" type="ORF">OM075_00680</name>
</gene>
<proteinExistence type="predicted"/>
<dbReference type="InterPro" id="IPR039968">
    <property type="entry name" value="BcerS-like"/>
</dbReference>
<sequence>MEVVEVKNKAHQKEFVNVVNSIYTNDKAYIRPLDKDIEHIFSPQSNPFFNHGTAIRYILIDDNKNTIGRIAAFINEKKAYGFDQPTGGVGFFECIHDQKAAFTLFDKAVEWLKDKGMEAADGPINFGENESFWGLLVEGFTEPAYGMQYNPPYYKTFFEAYGFQTYFEQVTNRLDLKKPFPERFWKIAEWVGKKPDYNFKHFKWSEFDKFIDDFCEIYNEAWKFHENFTTMVPEKVKPIFLQAKPIAIEELLWFAYHNDEPIGFILLYPDVNQIFKYFNGKLNLLNKLRFVWLKHKKVMTRLRVVVLGVKPKFQKSGIESGLFYNLRTPVYKRDWFNEMELSWVGDFNPKMRTLQDSMGAEFSKKHITYRLIFDPSKRKNIRAGYIPTDTKEKAKMENKSNN</sequence>
<evidence type="ECO:0000313" key="1">
    <source>
        <dbReference type="EMBL" id="MCW3784954.1"/>
    </source>
</evidence>